<comment type="cofactor">
    <cofactor evidence="1">
        <name>Mg(2+)</name>
        <dbReference type="ChEBI" id="CHEBI:18420"/>
    </cofactor>
</comment>
<comment type="caution">
    <text evidence="10">The sequence shown here is derived from an EMBL/GenBank/DDBJ whole genome shotgun (WGS) entry which is preliminary data.</text>
</comment>
<keyword evidence="4" id="KW-0328">Glycosyltransferase</keyword>
<accession>A0A4R5VYD0</accession>
<dbReference type="GO" id="GO:0008918">
    <property type="term" value="F:lipopolysaccharide 3-alpha-galactosyltransferase activity"/>
    <property type="evidence" value="ECO:0007669"/>
    <property type="project" value="InterPro"/>
</dbReference>
<dbReference type="Pfam" id="PF08437">
    <property type="entry name" value="Glyco_transf_8C"/>
    <property type="match status" value="1"/>
</dbReference>
<dbReference type="PANTHER" id="PTHR13778:SF47">
    <property type="entry name" value="LIPOPOLYSACCHARIDE 1,3-GALACTOSYLTRANSFERASE"/>
    <property type="match status" value="1"/>
</dbReference>
<protein>
    <submittedName>
        <fullName evidence="10">UDP-glucose--(Glucosyl) LPS alpha 1,3-glucosyltransferase WaaO</fullName>
    </submittedName>
</protein>
<dbReference type="Gene3D" id="3.90.550.10">
    <property type="entry name" value="Spore Coat Polysaccharide Biosynthesis Protein SpsA, Chain A"/>
    <property type="match status" value="1"/>
</dbReference>
<keyword evidence="11" id="KW-1185">Reference proteome</keyword>
<keyword evidence="8" id="KW-0448">Lipopolysaccharide biosynthesis</keyword>
<dbReference type="InterPro" id="IPR013645">
    <property type="entry name" value="Glyco_transf_8N"/>
</dbReference>
<dbReference type="Pfam" id="PF01501">
    <property type="entry name" value="Glyco_transf_8"/>
    <property type="match status" value="1"/>
</dbReference>
<dbReference type="InterPro" id="IPR029044">
    <property type="entry name" value="Nucleotide-diphossugar_trans"/>
</dbReference>
<sequence length="325" mass="37581">MSAALNSESITKAANDSFHIAFCIDNRYFRAMGATILSILDNNPGVHFTFHVLAFSVSDEHRARLLKLEENYPVQTHIHLVSPSLFSRFAHFIESTYYSPAIFTRLAIPDILKDYTDKVLYLDADILCVGKMDDLIELSMDNVIAYVVPDAEATTVRRAAALKLSQVKYFNSGVLYMNIKEWLANQITEATIHALLTGGDDLRFPDQDALNIALDGKAIYIEKRWNYLYGLIGDLENDYRAMRDVGDAVFLHFAGAVKPWANWCMHDSRAIFAKYHRMSPWADMPMDEQPINYKEMRMHSRFLWRRRQFADSVKWFWRYALARPR</sequence>
<dbReference type="PANTHER" id="PTHR13778">
    <property type="entry name" value="GLYCOSYLTRANSFERASE 8 DOMAIN-CONTAINING PROTEIN"/>
    <property type="match status" value="1"/>
</dbReference>
<evidence type="ECO:0000256" key="3">
    <source>
        <dbReference type="ARBA" id="ARBA00006351"/>
    </source>
</evidence>
<dbReference type="OrthoDB" id="5672604at2"/>
<keyword evidence="6" id="KW-0479">Metal-binding</keyword>
<dbReference type="GO" id="GO:0046872">
    <property type="term" value="F:metal ion binding"/>
    <property type="evidence" value="ECO:0007669"/>
    <property type="project" value="UniProtKB-KW"/>
</dbReference>
<dbReference type="RefSeq" id="WP_133329383.1">
    <property type="nucleotide sequence ID" value="NZ_SMYL01000007.1"/>
</dbReference>
<evidence type="ECO:0000313" key="11">
    <source>
        <dbReference type="Proteomes" id="UP000294829"/>
    </source>
</evidence>
<evidence type="ECO:0000256" key="4">
    <source>
        <dbReference type="ARBA" id="ARBA00022676"/>
    </source>
</evidence>
<dbReference type="CDD" id="cd04194">
    <property type="entry name" value="GT8_A4GalT_like"/>
    <property type="match status" value="1"/>
</dbReference>
<evidence type="ECO:0000256" key="1">
    <source>
        <dbReference type="ARBA" id="ARBA00001946"/>
    </source>
</evidence>
<reference evidence="10 11" key="1">
    <citation type="submission" date="2019-03" db="EMBL/GenBank/DDBJ databases">
        <title>Sapientia aquatica gen. nov., sp. nov., isolated from a crater lake.</title>
        <authorList>
            <person name="Felfoldi T."/>
            <person name="Szabo A."/>
            <person name="Toth E."/>
            <person name="Schumann P."/>
            <person name="Keki Z."/>
            <person name="Marialigeti K."/>
            <person name="Mathe I."/>
        </authorList>
    </citation>
    <scope>NUCLEOTIDE SEQUENCE [LARGE SCALE GENOMIC DNA]</scope>
    <source>
        <strain evidence="10 11">SA-152</strain>
    </source>
</reference>
<evidence type="ECO:0000313" key="10">
    <source>
        <dbReference type="EMBL" id="TDK64447.1"/>
    </source>
</evidence>
<evidence type="ECO:0000256" key="5">
    <source>
        <dbReference type="ARBA" id="ARBA00022679"/>
    </source>
</evidence>
<dbReference type="EMBL" id="SMYL01000007">
    <property type="protein sequence ID" value="TDK64447.1"/>
    <property type="molecule type" value="Genomic_DNA"/>
</dbReference>
<proteinExistence type="inferred from homology"/>
<dbReference type="SUPFAM" id="SSF53448">
    <property type="entry name" value="Nucleotide-diphospho-sugar transferases"/>
    <property type="match status" value="1"/>
</dbReference>
<evidence type="ECO:0000256" key="7">
    <source>
        <dbReference type="ARBA" id="ARBA00022842"/>
    </source>
</evidence>
<dbReference type="InterPro" id="IPR002495">
    <property type="entry name" value="Glyco_trans_8"/>
</dbReference>
<keyword evidence="5 10" id="KW-0808">Transferase</keyword>
<evidence type="ECO:0000259" key="9">
    <source>
        <dbReference type="Pfam" id="PF08437"/>
    </source>
</evidence>
<evidence type="ECO:0000256" key="2">
    <source>
        <dbReference type="ARBA" id="ARBA00004713"/>
    </source>
</evidence>
<organism evidence="10 11">
    <name type="scientific">Sapientia aquatica</name>
    <dbReference type="NCBI Taxonomy" id="1549640"/>
    <lineage>
        <taxon>Bacteria</taxon>
        <taxon>Pseudomonadati</taxon>
        <taxon>Pseudomonadota</taxon>
        <taxon>Betaproteobacteria</taxon>
        <taxon>Burkholderiales</taxon>
        <taxon>Oxalobacteraceae</taxon>
        <taxon>Sapientia</taxon>
    </lineage>
</organism>
<comment type="similarity">
    <text evidence="3">Belongs to the glycosyltransferase 8 family.</text>
</comment>
<name>A0A4R5VYD0_9BURK</name>
<keyword evidence="7" id="KW-0460">Magnesium</keyword>
<dbReference type="AlphaFoldDB" id="A0A4R5VYD0"/>
<evidence type="ECO:0000256" key="8">
    <source>
        <dbReference type="ARBA" id="ARBA00022985"/>
    </source>
</evidence>
<evidence type="ECO:0000256" key="6">
    <source>
        <dbReference type="ARBA" id="ARBA00022723"/>
    </source>
</evidence>
<feature type="domain" description="Glycosyl transferase family 8 C-terminal" evidence="9">
    <location>
        <begin position="268"/>
        <end position="320"/>
    </location>
</feature>
<gene>
    <name evidence="10" type="ORF">E2I14_13445</name>
</gene>
<comment type="pathway">
    <text evidence="2">Bacterial outer membrane biogenesis; LPS core biosynthesis.</text>
</comment>
<dbReference type="InterPro" id="IPR050748">
    <property type="entry name" value="Glycosyltrans_8_dom-fam"/>
</dbReference>
<dbReference type="Proteomes" id="UP000294829">
    <property type="component" value="Unassembled WGS sequence"/>
</dbReference>